<sequence length="270" mass="29070">MMRLNPEYLKSYTPEDVDAMEWEALESAMALWGPHFHVAISGVLAAERWLCARVLAPLPPAVWPECFAKIAARIAAAFFRFADGVAAAAAREPQRLFRLLDMLDAVARERGRLDELFSGESATLLAIRERAREDAAGARLSASSAAAAPARAKAWPSPEEAREKAAAFADALEERARRHGAEYKIPDGDLREQIKAAAAKAVRGAYAGFLRANDSAVASGGGRREFLPVDAIEGMVRRVFDEMGDGGGVAGSAGRTRSRRQSGNLEGFEG</sequence>
<protein>
    <recommendedName>
        <fullName evidence="3">Exocyst subunit Exo70 family protein</fullName>
    </recommendedName>
</protein>
<comment type="similarity">
    <text evidence="1 3">Belongs to the EXO70 family.</text>
</comment>
<dbReference type="InterPro" id="IPR046364">
    <property type="entry name" value="Exo70_C"/>
</dbReference>
<accession>A3BUW9</accession>
<dbReference type="PANTHER" id="PTHR12542">
    <property type="entry name" value="EXOCYST COMPLEX PROTEIN EXO70"/>
    <property type="match status" value="1"/>
</dbReference>
<evidence type="ECO:0000313" key="6">
    <source>
        <dbReference type="EMBL" id="EAZ43358.1"/>
    </source>
</evidence>
<feature type="domain" description="Exocyst complex subunit Exo70 C-terminal" evidence="5">
    <location>
        <begin position="32"/>
        <end position="132"/>
    </location>
</feature>
<name>A3BUW9_ORYSJ</name>
<dbReference type="SUPFAM" id="SSF74788">
    <property type="entry name" value="Cullin repeat-like"/>
    <property type="match status" value="2"/>
</dbReference>
<feature type="region of interest" description="Disordered" evidence="4">
    <location>
        <begin position="244"/>
        <end position="270"/>
    </location>
</feature>
<dbReference type="Proteomes" id="UP000007752">
    <property type="component" value="Chromosome 8"/>
</dbReference>
<dbReference type="GO" id="GO:0000145">
    <property type="term" value="C:exocyst"/>
    <property type="evidence" value="ECO:0007669"/>
    <property type="project" value="InterPro"/>
</dbReference>
<dbReference type="GO" id="GO:0006887">
    <property type="term" value="P:exocytosis"/>
    <property type="evidence" value="ECO:0007669"/>
    <property type="project" value="UniProtKB-KW"/>
</dbReference>
<dbReference type="AlphaFoldDB" id="A3BUW9"/>
<evidence type="ECO:0000256" key="4">
    <source>
        <dbReference type="SAM" id="MobiDB-lite"/>
    </source>
</evidence>
<reference evidence="6" key="1">
    <citation type="journal article" date="2005" name="PLoS Biol.">
        <title>The genomes of Oryza sativa: a history of duplications.</title>
        <authorList>
            <person name="Yu J."/>
            <person name="Wang J."/>
            <person name="Lin W."/>
            <person name="Li S."/>
            <person name="Li H."/>
            <person name="Zhou J."/>
            <person name="Ni P."/>
            <person name="Dong W."/>
            <person name="Hu S."/>
            <person name="Zeng C."/>
            <person name="Zhang J."/>
            <person name="Zhang Y."/>
            <person name="Li R."/>
            <person name="Xu Z."/>
            <person name="Li S."/>
            <person name="Li X."/>
            <person name="Zheng H."/>
            <person name="Cong L."/>
            <person name="Lin L."/>
            <person name="Yin J."/>
            <person name="Geng J."/>
            <person name="Li G."/>
            <person name="Shi J."/>
            <person name="Liu J."/>
            <person name="Lv H."/>
            <person name="Li J."/>
            <person name="Wang J."/>
            <person name="Deng Y."/>
            <person name="Ran L."/>
            <person name="Shi X."/>
            <person name="Wang X."/>
            <person name="Wu Q."/>
            <person name="Li C."/>
            <person name="Ren X."/>
            <person name="Wang J."/>
            <person name="Wang X."/>
            <person name="Li D."/>
            <person name="Liu D."/>
            <person name="Zhang X."/>
            <person name="Ji Z."/>
            <person name="Zhao W."/>
            <person name="Sun Y."/>
            <person name="Zhang Z."/>
            <person name="Bao J."/>
            <person name="Han Y."/>
            <person name="Dong L."/>
            <person name="Ji J."/>
            <person name="Chen P."/>
            <person name="Wu S."/>
            <person name="Liu J."/>
            <person name="Xiao Y."/>
            <person name="Bu D."/>
            <person name="Tan J."/>
            <person name="Yang L."/>
            <person name="Ye C."/>
            <person name="Zhang J."/>
            <person name="Xu J."/>
            <person name="Zhou Y."/>
            <person name="Yu Y."/>
            <person name="Zhang B."/>
            <person name="Zhuang S."/>
            <person name="Wei H."/>
            <person name="Liu B."/>
            <person name="Lei M."/>
            <person name="Yu H."/>
            <person name="Li Y."/>
            <person name="Xu H."/>
            <person name="Wei S."/>
            <person name="He X."/>
            <person name="Fang L."/>
            <person name="Zhang Z."/>
            <person name="Zhang Y."/>
            <person name="Huang X."/>
            <person name="Su Z."/>
            <person name="Tong W."/>
            <person name="Li J."/>
            <person name="Tong Z."/>
            <person name="Li S."/>
            <person name="Ye J."/>
            <person name="Wang L."/>
            <person name="Fang L."/>
            <person name="Lei T."/>
            <person name="Chen C."/>
            <person name="Chen H."/>
            <person name="Xu Z."/>
            <person name="Li H."/>
            <person name="Huang H."/>
            <person name="Zhang F."/>
            <person name="Xu H."/>
            <person name="Li N."/>
            <person name="Zhao C."/>
            <person name="Li S."/>
            <person name="Dong L."/>
            <person name="Huang Y."/>
            <person name="Li L."/>
            <person name="Xi Y."/>
            <person name="Qi Q."/>
            <person name="Li W."/>
            <person name="Zhang B."/>
            <person name="Hu W."/>
            <person name="Zhang Y."/>
            <person name="Tian X."/>
            <person name="Jiao Y."/>
            <person name="Liang X."/>
            <person name="Jin J."/>
            <person name="Gao L."/>
            <person name="Zheng W."/>
            <person name="Hao B."/>
            <person name="Liu S."/>
            <person name="Wang W."/>
            <person name="Yuan L."/>
            <person name="Cao M."/>
            <person name="McDermott J."/>
            <person name="Samudrala R."/>
            <person name="Wang J."/>
            <person name="Wong G.K."/>
            <person name="Yang H."/>
        </authorList>
    </citation>
    <scope>NUCLEOTIDE SEQUENCE [LARGE SCALE GENOMIC DNA]</scope>
</reference>
<evidence type="ECO:0000256" key="1">
    <source>
        <dbReference type="ARBA" id="ARBA00006756"/>
    </source>
</evidence>
<proteinExistence type="inferred from homology"/>
<dbReference type="Pfam" id="PF03081">
    <property type="entry name" value="Exo70_C"/>
    <property type="match status" value="2"/>
</dbReference>
<reference evidence="6" key="2">
    <citation type="submission" date="2008-12" db="EMBL/GenBank/DDBJ databases">
        <title>Improved gene annotation of the rice (Oryza sativa) genomes.</title>
        <authorList>
            <person name="Wang J."/>
            <person name="Li R."/>
            <person name="Fan W."/>
            <person name="Huang Q."/>
            <person name="Zhang J."/>
            <person name="Zhou Y."/>
            <person name="Hu Y."/>
            <person name="Zi S."/>
            <person name="Li J."/>
            <person name="Ni P."/>
            <person name="Zheng H."/>
            <person name="Zhang Y."/>
            <person name="Zhao M."/>
            <person name="Hao Q."/>
            <person name="McDermott J."/>
            <person name="Samudrala R."/>
            <person name="Kristiansen K."/>
            <person name="Wong G.K.-S."/>
        </authorList>
    </citation>
    <scope>NUCLEOTIDE SEQUENCE</scope>
</reference>
<gene>
    <name evidence="6" type="ORF">OsJ_27958</name>
</gene>
<keyword evidence="3" id="KW-0653">Protein transport</keyword>
<feature type="domain" description="Exocyst complex subunit Exo70 C-terminal" evidence="5">
    <location>
        <begin position="158"/>
        <end position="212"/>
    </location>
</feature>
<dbReference type="PANTHER" id="PTHR12542:SF90">
    <property type="entry name" value="EXOCYST COMPLEX COMPONENT EXO70I"/>
    <property type="match status" value="1"/>
</dbReference>
<dbReference type="GO" id="GO:0005546">
    <property type="term" value="F:phosphatidylinositol-4,5-bisphosphate binding"/>
    <property type="evidence" value="ECO:0007669"/>
    <property type="project" value="InterPro"/>
</dbReference>
<organism evidence="6">
    <name type="scientific">Oryza sativa subsp. japonica</name>
    <name type="common">Rice</name>
    <dbReference type="NCBI Taxonomy" id="39947"/>
    <lineage>
        <taxon>Eukaryota</taxon>
        <taxon>Viridiplantae</taxon>
        <taxon>Streptophyta</taxon>
        <taxon>Embryophyta</taxon>
        <taxon>Tracheophyta</taxon>
        <taxon>Spermatophyta</taxon>
        <taxon>Magnoliopsida</taxon>
        <taxon>Liliopsida</taxon>
        <taxon>Poales</taxon>
        <taxon>Poaceae</taxon>
        <taxon>BOP clade</taxon>
        <taxon>Oryzoideae</taxon>
        <taxon>Oryzeae</taxon>
        <taxon>Oryzinae</taxon>
        <taxon>Oryza</taxon>
        <taxon>Oryza sativa</taxon>
    </lineage>
</organism>
<dbReference type="EMBL" id="CM000145">
    <property type="protein sequence ID" value="EAZ43358.1"/>
    <property type="molecule type" value="Genomic_DNA"/>
</dbReference>
<comment type="function">
    <text evidence="3">Component of the exocyst complex.</text>
</comment>
<dbReference type="GO" id="GO:0015031">
    <property type="term" value="P:protein transport"/>
    <property type="evidence" value="ECO:0007669"/>
    <property type="project" value="UniProtKB-KW"/>
</dbReference>
<evidence type="ECO:0000256" key="3">
    <source>
        <dbReference type="RuleBase" id="RU365026"/>
    </source>
</evidence>
<dbReference type="InterPro" id="IPR004140">
    <property type="entry name" value="Exo70"/>
</dbReference>
<keyword evidence="3" id="KW-0268">Exocytosis</keyword>
<evidence type="ECO:0000256" key="2">
    <source>
        <dbReference type="ARBA" id="ARBA00022448"/>
    </source>
</evidence>
<dbReference type="InterPro" id="IPR016159">
    <property type="entry name" value="Cullin_repeat-like_dom_sf"/>
</dbReference>
<keyword evidence="2 3" id="KW-0813">Transport</keyword>
<dbReference type="Gene3D" id="1.20.1280.170">
    <property type="entry name" value="Exocyst complex component Exo70"/>
    <property type="match status" value="2"/>
</dbReference>
<evidence type="ECO:0000259" key="5">
    <source>
        <dbReference type="Pfam" id="PF03081"/>
    </source>
</evidence>